<keyword evidence="3" id="KW-1185">Reference proteome</keyword>
<dbReference type="InParanoid" id="A2G769"/>
<feature type="compositionally biased region" description="Pro residues" evidence="1">
    <location>
        <begin position="40"/>
        <end position="54"/>
    </location>
</feature>
<accession>A2G769</accession>
<reference evidence="2" key="2">
    <citation type="journal article" date="2007" name="Science">
        <title>Draft genome sequence of the sexually transmitted pathogen Trichomonas vaginalis.</title>
        <authorList>
            <person name="Carlton J.M."/>
            <person name="Hirt R.P."/>
            <person name="Silva J.C."/>
            <person name="Delcher A.L."/>
            <person name="Schatz M."/>
            <person name="Zhao Q."/>
            <person name="Wortman J.R."/>
            <person name="Bidwell S.L."/>
            <person name="Alsmark U.C.M."/>
            <person name="Besteiro S."/>
            <person name="Sicheritz-Ponten T."/>
            <person name="Noel C.J."/>
            <person name="Dacks J.B."/>
            <person name="Foster P.G."/>
            <person name="Simillion C."/>
            <person name="Van de Peer Y."/>
            <person name="Miranda-Saavedra D."/>
            <person name="Barton G.J."/>
            <person name="Westrop G.D."/>
            <person name="Mueller S."/>
            <person name="Dessi D."/>
            <person name="Fiori P.L."/>
            <person name="Ren Q."/>
            <person name="Paulsen I."/>
            <person name="Zhang H."/>
            <person name="Bastida-Corcuera F.D."/>
            <person name="Simoes-Barbosa A."/>
            <person name="Brown M.T."/>
            <person name="Hayes R.D."/>
            <person name="Mukherjee M."/>
            <person name="Okumura C.Y."/>
            <person name="Schneider R."/>
            <person name="Smith A.J."/>
            <person name="Vanacova S."/>
            <person name="Villalvazo M."/>
            <person name="Haas B.J."/>
            <person name="Pertea M."/>
            <person name="Feldblyum T.V."/>
            <person name="Utterback T.R."/>
            <person name="Shu C.L."/>
            <person name="Osoegawa K."/>
            <person name="de Jong P.J."/>
            <person name="Hrdy I."/>
            <person name="Horvathova L."/>
            <person name="Zubacova Z."/>
            <person name="Dolezal P."/>
            <person name="Malik S.B."/>
            <person name="Logsdon J.M. Jr."/>
            <person name="Henze K."/>
            <person name="Gupta A."/>
            <person name="Wang C.C."/>
            <person name="Dunne R.L."/>
            <person name="Upcroft J.A."/>
            <person name="Upcroft P."/>
            <person name="White O."/>
            <person name="Salzberg S.L."/>
            <person name="Tang P."/>
            <person name="Chiu C.-H."/>
            <person name="Lee Y.-S."/>
            <person name="Embley T.M."/>
            <person name="Coombs G.H."/>
            <person name="Mottram J.C."/>
            <person name="Tachezy J."/>
            <person name="Fraser-Liggett C.M."/>
            <person name="Johnson P.J."/>
        </authorList>
    </citation>
    <scope>NUCLEOTIDE SEQUENCE [LARGE SCALE GENOMIC DNA]</scope>
    <source>
        <strain evidence="2">G3</strain>
    </source>
</reference>
<gene>
    <name evidence="2" type="ORF">TVAG_441940</name>
</gene>
<sequence length="177" mass="18967">MFPGDFGGPGMGPGGFGGRKGFRGPPGFDDYGSYDRMPGGMPPPFGIPMQPPGFDPLRQPGNPGRVDIDLMGPTAPYDPDQPFFGMPDVPEFRQRNINEPPAREPPQQNPLRDFAPPGTMPGIGSPNAPNLGVDGQGSLVVGPPKNTKPIARGDFEQMQKMGLFDPKDDDFNPNLYS</sequence>
<dbReference type="VEuPathDB" id="TrichDB:TVAG_441940"/>
<evidence type="ECO:0000256" key="1">
    <source>
        <dbReference type="SAM" id="MobiDB-lite"/>
    </source>
</evidence>
<dbReference type="Proteomes" id="UP000001542">
    <property type="component" value="Unassembled WGS sequence"/>
</dbReference>
<proteinExistence type="predicted"/>
<dbReference type="KEGG" id="tva:4744646"/>
<protein>
    <submittedName>
        <fullName evidence="2">Uncharacterized protein</fullName>
    </submittedName>
</protein>
<evidence type="ECO:0000313" key="2">
    <source>
        <dbReference type="EMBL" id="EAX86996.1"/>
    </source>
</evidence>
<dbReference type="OrthoDB" id="10621938at2759"/>
<dbReference type="EMBL" id="DS114531">
    <property type="protein sequence ID" value="EAX86996.1"/>
    <property type="molecule type" value="Genomic_DNA"/>
</dbReference>
<name>A2G769_TRIV3</name>
<reference evidence="2" key="1">
    <citation type="submission" date="2006-10" db="EMBL/GenBank/DDBJ databases">
        <authorList>
            <person name="Amadeo P."/>
            <person name="Zhao Q."/>
            <person name="Wortman J."/>
            <person name="Fraser-Liggett C."/>
            <person name="Carlton J."/>
        </authorList>
    </citation>
    <scope>NUCLEOTIDE SEQUENCE</scope>
    <source>
        <strain evidence="2">G3</strain>
    </source>
</reference>
<organism evidence="2 3">
    <name type="scientific">Trichomonas vaginalis (strain ATCC PRA-98 / G3)</name>
    <dbReference type="NCBI Taxonomy" id="412133"/>
    <lineage>
        <taxon>Eukaryota</taxon>
        <taxon>Metamonada</taxon>
        <taxon>Parabasalia</taxon>
        <taxon>Trichomonadida</taxon>
        <taxon>Trichomonadidae</taxon>
        <taxon>Trichomonas</taxon>
    </lineage>
</organism>
<feature type="region of interest" description="Disordered" evidence="1">
    <location>
        <begin position="1"/>
        <end position="153"/>
    </location>
</feature>
<dbReference type="RefSeq" id="XP_001299926.1">
    <property type="nucleotide sequence ID" value="XM_001299925.1"/>
</dbReference>
<dbReference type="AlphaFoldDB" id="A2G769"/>
<feature type="compositionally biased region" description="Gly residues" evidence="1">
    <location>
        <begin position="1"/>
        <end position="19"/>
    </location>
</feature>
<dbReference type="VEuPathDB" id="TrichDB:TVAGG3_0308980"/>
<evidence type="ECO:0000313" key="3">
    <source>
        <dbReference type="Proteomes" id="UP000001542"/>
    </source>
</evidence>